<gene>
    <name evidence="1" type="primary">MYO9A.4</name>
    <name evidence="1" type="ORF">GBF38_006800</name>
</gene>
<evidence type="ECO:0000313" key="1">
    <source>
        <dbReference type="EMBL" id="KAG8001226.1"/>
    </source>
</evidence>
<accession>A0ACB7EGR2</accession>
<reference evidence="1" key="1">
    <citation type="submission" date="2020-04" db="EMBL/GenBank/DDBJ databases">
        <title>A chromosome-scale assembly and high-density genetic map of the yellow drum (Nibea albiflora) genome.</title>
        <authorList>
            <person name="Xu D."/>
            <person name="Zhang W."/>
            <person name="Chen R."/>
            <person name="Tan P."/>
            <person name="Wang L."/>
            <person name="Song H."/>
            <person name="Tian L."/>
            <person name="Zhu Q."/>
            <person name="Wang B."/>
        </authorList>
    </citation>
    <scope>NUCLEOTIDE SEQUENCE</scope>
    <source>
        <strain evidence="1">ZJHYS-2018</strain>
    </source>
</reference>
<proteinExistence type="predicted"/>
<organism evidence="1 2">
    <name type="scientific">Nibea albiflora</name>
    <name type="common">Yellow drum</name>
    <name type="synonym">Corvina albiflora</name>
    <dbReference type="NCBI Taxonomy" id="240163"/>
    <lineage>
        <taxon>Eukaryota</taxon>
        <taxon>Metazoa</taxon>
        <taxon>Chordata</taxon>
        <taxon>Craniata</taxon>
        <taxon>Vertebrata</taxon>
        <taxon>Euteleostomi</taxon>
        <taxon>Actinopterygii</taxon>
        <taxon>Neopterygii</taxon>
        <taxon>Teleostei</taxon>
        <taxon>Neoteleostei</taxon>
        <taxon>Acanthomorphata</taxon>
        <taxon>Eupercaria</taxon>
        <taxon>Sciaenidae</taxon>
        <taxon>Nibea</taxon>
    </lineage>
</organism>
<evidence type="ECO:0000313" key="2">
    <source>
        <dbReference type="Proteomes" id="UP000805704"/>
    </source>
</evidence>
<name>A0ACB7EGR2_NIBAL</name>
<keyword evidence="2" id="KW-1185">Reference proteome</keyword>
<sequence length="230" mass="25357">MQQEERVLTEQIESLQKEKEELTFEMLTLEPRASDDETLESEASIGTADSSENLNVDSEGTISDFSERGPVVTSPWPRRSDGKSPRRRTLRRQPDSLDSVDSFSSVSSYSSSSHFHPSSSSSSATTRRFRFHGKSPSVGSGPAQAQSLNTSQSSRSDSIDSSPTGDLEGAYDERPQFTSRGTFNPERGKQKLKGAKHSTLRHSREGDGHGRDPPDIPQQLVLYGSNEFMV</sequence>
<dbReference type="EMBL" id="CM024795">
    <property type="protein sequence ID" value="KAG8001226.1"/>
    <property type="molecule type" value="Genomic_DNA"/>
</dbReference>
<protein>
    <submittedName>
        <fullName evidence="1">Unconventional myosin-IXa</fullName>
    </submittedName>
</protein>
<comment type="caution">
    <text evidence="1">The sequence shown here is derived from an EMBL/GenBank/DDBJ whole genome shotgun (WGS) entry which is preliminary data.</text>
</comment>
<dbReference type="Proteomes" id="UP000805704">
    <property type="component" value="Chromosome 7"/>
</dbReference>